<name>A0A2M8DAP3_9BACT</name>
<dbReference type="EMBL" id="PFTM01000001">
    <property type="protein sequence ID" value="PJB84207.1"/>
    <property type="molecule type" value="Genomic_DNA"/>
</dbReference>
<dbReference type="Proteomes" id="UP000229236">
    <property type="component" value="Unassembled WGS sequence"/>
</dbReference>
<organism evidence="1 2">
    <name type="scientific">Candidatus Yonathbacteria bacterium CG_4_9_14_0_8_um_filter_46_47</name>
    <dbReference type="NCBI Taxonomy" id="1975106"/>
    <lineage>
        <taxon>Bacteria</taxon>
        <taxon>Candidatus Yonathiibacteriota</taxon>
    </lineage>
</organism>
<reference evidence="2" key="1">
    <citation type="submission" date="2017-09" db="EMBL/GenBank/DDBJ databases">
        <title>Depth-based differentiation of microbial function through sediment-hosted aquifers and enrichment of novel symbionts in the deep terrestrial subsurface.</title>
        <authorList>
            <person name="Probst A.J."/>
            <person name="Ladd B."/>
            <person name="Jarett J.K."/>
            <person name="Geller-Mcgrath D.E."/>
            <person name="Sieber C.M.K."/>
            <person name="Emerson J.B."/>
            <person name="Anantharaman K."/>
            <person name="Thomas B.C."/>
            <person name="Malmstrom R."/>
            <person name="Stieglmeier M."/>
            <person name="Klingl A."/>
            <person name="Woyke T."/>
            <person name="Ryan C.M."/>
            <person name="Banfield J.F."/>
        </authorList>
    </citation>
    <scope>NUCLEOTIDE SEQUENCE [LARGE SCALE GENOMIC DNA]</scope>
</reference>
<proteinExistence type="predicted"/>
<accession>A0A2M8DAP3</accession>
<gene>
    <name evidence="1" type="ORF">CO088_00005</name>
</gene>
<feature type="non-terminal residue" evidence="1">
    <location>
        <position position="1"/>
    </location>
</feature>
<protein>
    <submittedName>
        <fullName evidence="1">Uncharacterized protein</fullName>
    </submittedName>
</protein>
<evidence type="ECO:0000313" key="1">
    <source>
        <dbReference type="EMBL" id="PJB84207.1"/>
    </source>
</evidence>
<dbReference type="AlphaFoldDB" id="A0A2M8DAP3"/>
<comment type="caution">
    <text evidence="1">The sequence shown here is derived from an EMBL/GenBank/DDBJ whole genome shotgun (WGS) entry which is preliminary data.</text>
</comment>
<sequence>KIKINVNRRGRTPEREIRLLPNPEGIVDDEVDVIVINDQENNPIATLVNYACHAVVLGPENLLISADYPGATQRFIEKKKGGIALFTNGCCGDLNPIIHSGNLQDVEKLGVLLGKEVLKVSEAISTSSEVKFKMLSEKILLPLQGFPSLEKMEGILKEKNKELEKIKRRKHTFSEFNVAKAMFEWARDSLKAIKEKKTPRNIEIEIQVFAFDRGILIGLPGEVFCEIGLKIKEKSPFNYTFIFGYTNGEIGYIPTKEAFSQGGYEVNGAPKWYGISFLSPKVEEILIEEVLKLTKKLSNILASKSPKIGRALPGLSRYLIRGHQRLRNFCHRPGGHIPITFLTSDAQGLPINPDYDAGNCFAFRLETDLLPYLKFT</sequence>
<evidence type="ECO:0000313" key="2">
    <source>
        <dbReference type="Proteomes" id="UP000229236"/>
    </source>
</evidence>